<proteinExistence type="predicted"/>
<feature type="compositionally biased region" description="Low complexity" evidence="1">
    <location>
        <begin position="56"/>
        <end position="65"/>
    </location>
</feature>
<dbReference type="AlphaFoldDB" id="A0A833QML8"/>
<evidence type="ECO:0000256" key="1">
    <source>
        <dbReference type="SAM" id="MobiDB-lite"/>
    </source>
</evidence>
<gene>
    <name evidence="2" type="ORF">FCM35_KLT08754</name>
</gene>
<dbReference type="PANTHER" id="PTHR35495">
    <property type="entry name" value="OS06G0679600 PROTEIN"/>
    <property type="match status" value="1"/>
</dbReference>
<evidence type="ECO:0000313" key="2">
    <source>
        <dbReference type="EMBL" id="KAF3325674.1"/>
    </source>
</evidence>
<protein>
    <submittedName>
        <fullName evidence="2">Uncharacterized protein</fullName>
    </submittedName>
</protein>
<evidence type="ECO:0000313" key="3">
    <source>
        <dbReference type="Proteomes" id="UP000623129"/>
    </source>
</evidence>
<dbReference type="OrthoDB" id="1924680at2759"/>
<dbReference type="PANTHER" id="PTHR35495:SF1">
    <property type="entry name" value="OS06G0679600 PROTEIN"/>
    <property type="match status" value="1"/>
</dbReference>
<accession>A0A833QML8</accession>
<reference evidence="2" key="1">
    <citation type="submission" date="2020-01" db="EMBL/GenBank/DDBJ databases">
        <title>Genome sequence of Kobresia littledalei, the first chromosome-level genome in the family Cyperaceae.</title>
        <authorList>
            <person name="Qu G."/>
        </authorList>
    </citation>
    <scope>NUCLEOTIDE SEQUENCE</scope>
    <source>
        <strain evidence="2">C.B.Clarke</strain>
        <tissue evidence="2">Leaf</tissue>
    </source>
</reference>
<dbReference type="EMBL" id="SWLB01000019">
    <property type="protein sequence ID" value="KAF3325674.1"/>
    <property type="molecule type" value="Genomic_DNA"/>
</dbReference>
<name>A0A833QML8_9POAL</name>
<dbReference type="Proteomes" id="UP000623129">
    <property type="component" value="Unassembled WGS sequence"/>
</dbReference>
<sequence length="119" mass="13143">MKKRPLSLRRGTHIKNHHRFLRPGALAQIRDNKLISLSVQRSTPFVLLSPPPSPPRQQSAAADQQTTRSPCFLGKRVDGPICPQRKKLFASKYVLLVPSSPNLAFPVADLFGSDVVAAH</sequence>
<organism evidence="2 3">
    <name type="scientific">Carex littledalei</name>
    <dbReference type="NCBI Taxonomy" id="544730"/>
    <lineage>
        <taxon>Eukaryota</taxon>
        <taxon>Viridiplantae</taxon>
        <taxon>Streptophyta</taxon>
        <taxon>Embryophyta</taxon>
        <taxon>Tracheophyta</taxon>
        <taxon>Spermatophyta</taxon>
        <taxon>Magnoliopsida</taxon>
        <taxon>Liliopsida</taxon>
        <taxon>Poales</taxon>
        <taxon>Cyperaceae</taxon>
        <taxon>Cyperoideae</taxon>
        <taxon>Cariceae</taxon>
        <taxon>Carex</taxon>
        <taxon>Carex subgen. Euthyceras</taxon>
    </lineage>
</organism>
<comment type="caution">
    <text evidence="2">The sequence shown here is derived from an EMBL/GenBank/DDBJ whole genome shotgun (WGS) entry which is preliminary data.</text>
</comment>
<keyword evidence="3" id="KW-1185">Reference proteome</keyword>
<feature type="region of interest" description="Disordered" evidence="1">
    <location>
        <begin position="46"/>
        <end position="74"/>
    </location>
</feature>